<comment type="similarity">
    <text evidence="1">Belongs to the SNF7 family.</text>
</comment>
<dbReference type="EMBL" id="HBUF01363206">
    <property type="protein sequence ID" value="CAG6722086.1"/>
    <property type="molecule type" value="Transcribed_RNA"/>
</dbReference>
<reference evidence="6" key="1">
    <citation type="submission" date="2021-05" db="EMBL/GenBank/DDBJ databases">
        <authorList>
            <person name="Alioto T."/>
            <person name="Alioto T."/>
            <person name="Gomez Garrido J."/>
        </authorList>
    </citation>
    <scope>NUCLEOTIDE SEQUENCE</scope>
</reference>
<dbReference type="PANTHER" id="PTHR22761">
    <property type="entry name" value="CHARGED MULTIVESICULAR BODY PROTEIN"/>
    <property type="match status" value="1"/>
</dbReference>
<dbReference type="GO" id="GO:0006900">
    <property type="term" value="P:vesicle budding from membrane"/>
    <property type="evidence" value="ECO:0007669"/>
    <property type="project" value="TreeGrafter"/>
</dbReference>
<keyword evidence="2 4" id="KW-0175">Coiled coil</keyword>
<feature type="coiled-coil region" evidence="4">
    <location>
        <begin position="28"/>
        <end position="148"/>
    </location>
</feature>
<proteinExistence type="inferred from homology"/>
<dbReference type="EMBL" id="HBUF01039019">
    <property type="protein sequence ID" value="CAG6617492.1"/>
    <property type="molecule type" value="Transcribed_RNA"/>
</dbReference>
<evidence type="ECO:0000256" key="2">
    <source>
        <dbReference type="ARBA" id="ARBA00023054"/>
    </source>
</evidence>
<name>A0A8D9EI59_9HEMI</name>
<dbReference type="EMBL" id="HBUF01308627">
    <property type="protein sequence ID" value="CAG6692716.1"/>
    <property type="molecule type" value="Transcribed_RNA"/>
</dbReference>
<dbReference type="GO" id="GO:0032511">
    <property type="term" value="P:late endosome to vacuole transport via multivesicular body sorting pathway"/>
    <property type="evidence" value="ECO:0007669"/>
    <property type="project" value="TreeGrafter"/>
</dbReference>
<dbReference type="PANTHER" id="PTHR22761:SF12">
    <property type="entry name" value="CHARGED MULTIVESICULAR BODY PROTEIN 5"/>
    <property type="match status" value="1"/>
</dbReference>
<dbReference type="GO" id="GO:0005771">
    <property type="term" value="C:multivesicular body"/>
    <property type="evidence" value="ECO:0007669"/>
    <property type="project" value="TreeGrafter"/>
</dbReference>
<dbReference type="InterPro" id="IPR005024">
    <property type="entry name" value="Snf7_fam"/>
</dbReference>
<dbReference type="EMBL" id="HBUF01363204">
    <property type="protein sequence ID" value="CAG6722084.1"/>
    <property type="molecule type" value="Transcribed_RNA"/>
</dbReference>
<dbReference type="AlphaFoldDB" id="A0A8D9EI59"/>
<protein>
    <recommendedName>
        <fullName evidence="3">Charged multivesicular body protein 5</fullName>
    </recommendedName>
</protein>
<evidence type="ECO:0000256" key="3">
    <source>
        <dbReference type="ARBA" id="ARBA00041078"/>
    </source>
</evidence>
<accession>A0A8D9EI59</accession>
<evidence type="ECO:0000256" key="1">
    <source>
        <dbReference type="ARBA" id="ARBA00006190"/>
    </source>
</evidence>
<evidence type="ECO:0000256" key="4">
    <source>
        <dbReference type="SAM" id="Coils"/>
    </source>
</evidence>
<sequence length="226" mass="25393">MNRLFGKNKEKVPPPNITDVVSGVDSRAETIEQKVAKLDVELKKLKEQMVKMREGPAKNNVKQKAMRLLKQRKMYESQAENLRNQAFNLDQANFGIQSLKDTQQTVVAMKQGLKEMKREFGKINIDQIEDVQDDLADLLEDSNDVQEALGRTYNTPEIDDDELNAELEALGDEIALDNDTSYLDDIKAPPTPIGQPGTSDKTNSKDGIAVDEFGLPRIPEPMSDKF</sequence>
<feature type="region of interest" description="Disordered" evidence="5">
    <location>
        <begin position="181"/>
        <end position="207"/>
    </location>
</feature>
<feature type="region of interest" description="Disordered" evidence="5">
    <location>
        <begin position="1"/>
        <end position="21"/>
    </location>
</feature>
<organism evidence="6">
    <name type="scientific">Cacopsylla melanoneura</name>
    <dbReference type="NCBI Taxonomy" id="428564"/>
    <lineage>
        <taxon>Eukaryota</taxon>
        <taxon>Metazoa</taxon>
        <taxon>Ecdysozoa</taxon>
        <taxon>Arthropoda</taxon>
        <taxon>Hexapoda</taxon>
        <taxon>Insecta</taxon>
        <taxon>Pterygota</taxon>
        <taxon>Neoptera</taxon>
        <taxon>Paraneoptera</taxon>
        <taxon>Hemiptera</taxon>
        <taxon>Sternorrhyncha</taxon>
        <taxon>Psylloidea</taxon>
        <taxon>Psyllidae</taxon>
        <taxon>Psyllinae</taxon>
        <taxon>Cacopsylla</taxon>
    </lineage>
</organism>
<dbReference type="EMBL" id="HBUF01539529">
    <property type="protein sequence ID" value="CAG6754555.1"/>
    <property type="molecule type" value="Transcribed_RNA"/>
</dbReference>
<dbReference type="EMBL" id="HBUF01539528">
    <property type="protein sequence ID" value="CAG6754554.1"/>
    <property type="molecule type" value="Transcribed_RNA"/>
</dbReference>
<dbReference type="EMBL" id="HBUF01308625">
    <property type="protein sequence ID" value="CAG6692714.1"/>
    <property type="molecule type" value="Transcribed_RNA"/>
</dbReference>
<dbReference type="Pfam" id="PF03357">
    <property type="entry name" value="Snf7"/>
    <property type="match status" value="1"/>
</dbReference>
<dbReference type="EMBL" id="HBUF01539531">
    <property type="protein sequence ID" value="CAG6754557.1"/>
    <property type="molecule type" value="Transcribed_RNA"/>
</dbReference>
<dbReference type="EMBL" id="HBUF01308626">
    <property type="protein sequence ID" value="CAG6692715.1"/>
    <property type="molecule type" value="Transcribed_RNA"/>
</dbReference>
<dbReference type="Gene3D" id="6.10.140.1230">
    <property type="match status" value="1"/>
</dbReference>
<dbReference type="EMBL" id="HBUF01539530">
    <property type="protein sequence ID" value="CAG6754556.1"/>
    <property type="molecule type" value="Transcribed_RNA"/>
</dbReference>
<dbReference type="EMBL" id="HBUF01363205">
    <property type="protein sequence ID" value="CAG6722085.1"/>
    <property type="molecule type" value="Transcribed_RNA"/>
</dbReference>
<dbReference type="EMBL" id="HBUF01363207">
    <property type="protein sequence ID" value="CAG6722087.1"/>
    <property type="molecule type" value="Transcribed_RNA"/>
</dbReference>
<evidence type="ECO:0000256" key="5">
    <source>
        <dbReference type="SAM" id="MobiDB-lite"/>
    </source>
</evidence>
<evidence type="ECO:0000313" key="6">
    <source>
        <dbReference type="EMBL" id="CAG6754556.1"/>
    </source>
</evidence>